<organism evidence="1 2">
    <name type="scientific">Nonomuraea diastatica</name>
    <dbReference type="NCBI Taxonomy" id="1848329"/>
    <lineage>
        <taxon>Bacteria</taxon>
        <taxon>Bacillati</taxon>
        <taxon>Actinomycetota</taxon>
        <taxon>Actinomycetes</taxon>
        <taxon>Streptosporangiales</taxon>
        <taxon>Streptosporangiaceae</taxon>
        <taxon>Nonomuraea</taxon>
    </lineage>
</organism>
<gene>
    <name evidence="1" type="ORF">E1294_16890</name>
</gene>
<dbReference type="RefSeq" id="WP_132509474.1">
    <property type="nucleotide sequence ID" value="NZ_SMKP01000042.1"/>
</dbReference>
<reference evidence="1 2" key="1">
    <citation type="submission" date="2019-03" db="EMBL/GenBank/DDBJ databases">
        <title>Draft genome sequences of novel Actinobacteria.</title>
        <authorList>
            <person name="Sahin N."/>
            <person name="Ay H."/>
            <person name="Saygin H."/>
        </authorList>
    </citation>
    <scope>NUCLEOTIDE SEQUENCE [LARGE SCALE GENOMIC DNA]</scope>
    <source>
        <strain evidence="1 2">KC712</strain>
    </source>
</reference>
<evidence type="ECO:0000313" key="1">
    <source>
        <dbReference type="EMBL" id="TDD20725.1"/>
    </source>
</evidence>
<proteinExistence type="predicted"/>
<comment type="caution">
    <text evidence="1">The sequence shown here is derived from an EMBL/GenBank/DDBJ whole genome shotgun (WGS) entry which is preliminary data.</text>
</comment>
<name>A0A4R4WT18_9ACTN</name>
<dbReference type="AlphaFoldDB" id="A0A4R4WT18"/>
<dbReference type="Proteomes" id="UP000294543">
    <property type="component" value="Unassembled WGS sequence"/>
</dbReference>
<protein>
    <recommendedName>
        <fullName evidence="3">Peptidase C39-like domain-containing protein</fullName>
    </recommendedName>
</protein>
<evidence type="ECO:0000313" key="2">
    <source>
        <dbReference type="Proteomes" id="UP000294543"/>
    </source>
</evidence>
<evidence type="ECO:0008006" key="3">
    <source>
        <dbReference type="Google" id="ProtNLM"/>
    </source>
</evidence>
<sequence>MDGAPALEQGQGQGHQDPHRIIAYGYDKPANTITVYDPSRSTGGSHTVNAFTLARALQPGWNMYSIEKL</sequence>
<keyword evidence="2" id="KW-1185">Reference proteome</keyword>
<dbReference type="EMBL" id="SMKP01000042">
    <property type="protein sequence ID" value="TDD20725.1"/>
    <property type="molecule type" value="Genomic_DNA"/>
</dbReference>
<accession>A0A4R4WT18</accession>